<evidence type="ECO:0000256" key="2">
    <source>
        <dbReference type="ARBA" id="ARBA00007935"/>
    </source>
</evidence>
<comment type="similarity">
    <text evidence="2">Belongs to the binding-protein-dependent transport system permease family. FecCD subfamily.</text>
</comment>
<dbReference type="Pfam" id="PF01032">
    <property type="entry name" value="FecCD"/>
    <property type="match status" value="1"/>
</dbReference>
<dbReference type="PANTHER" id="PTHR30472:SF25">
    <property type="entry name" value="ABC TRANSPORTER PERMEASE PROTEIN MJ0876-RELATED"/>
    <property type="match status" value="1"/>
</dbReference>
<sequence length="335" mass="35091">MQSTADFLAQRRRKYIALAALLGFACAALLLSLGLGPHGWSLPLAEVPTSESRIFWQLRLPRVIMGALAGGGLAMGGILTQAVLRNPLASPFTLGISSGAAFGAALVIVGGSFGVWHMAASAFLFAALTALTILGIASLRGSRPETLILGGVAVMFLFSAATSFLQYLGTEQQVQAIVFWSFGNLGRVGWPEIVMAAGMILLPLPLALRLAWDFNALAAGEESAASLGVSVLRLRTLGILAASFMTAGAICFTGVIGFIGLVAPHVARFCLGGDHRLLLPGAAFFGAGLVILSDTVARTLLTPQIIPVGIVTAFLGVPFFFWLLLRRSQLREGDL</sequence>
<reference evidence="10" key="1">
    <citation type="submission" date="2016-02" db="EMBL/GenBank/DDBJ databases">
        <authorList>
            <person name="Holder M.E."/>
            <person name="Ajami N.J."/>
            <person name="Petrosino J.F."/>
        </authorList>
    </citation>
    <scope>NUCLEOTIDE SEQUENCE [LARGE SCALE GENOMIC DNA]</scope>
    <source>
        <strain evidence="10">CCUG 45958</strain>
    </source>
</reference>
<dbReference type="KEGG" id="dfi:AXF13_07875"/>
<dbReference type="Gene3D" id="1.10.3470.10">
    <property type="entry name" value="ABC transporter involved in vitamin B12 uptake, BtuC"/>
    <property type="match status" value="1"/>
</dbReference>
<dbReference type="GO" id="GO:0022857">
    <property type="term" value="F:transmembrane transporter activity"/>
    <property type="evidence" value="ECO:0007669"/>
    <property type="project" value="InterPro"/>
</dbReference>
<feature type="transmembrane region" description="Helical" evidence="8">
    <location>
        <begin position="237"/>
        <end position="263"/>
    </location>
</feature>
<evidence type="ECO:0000256" key="8">
    <source>
        <dbReference type="SAM" id="Phobius"/>
    </source>
</evidence>
<dbReference type="CDD" id="cd06550">
    <property type="entry name" value="TM_ABC_iron-siderophores_like"/>
    <property type="match status" value="1"/>
</dbReference>
<dbReference type="STRING" id="44742.AXF13_07875"/>
<feature type="transmembrane region" description="Helical" evidence="8">
    <location>
        <begin position="188"/>
        <end position="208"/>
    </location>
</feature>
<evidence type="ECO:0000256" key="7">
    <source>
        <dbReference type="ARBA" id="ARBA00023136"/>
    </source>
</evidence>
<evidence type="ECO:0000256" key="5">
    <source>
        <dbReference type="ARBA" id="ARBA00022692"/>
    </source>
</evidence>
<dbReference type="EMBL" id="CP014229">
    <property type="protein sequence ID" value="AMD90042.1"/>
    <property type="molecule type" value="Genomic_DNA"/>
</dbReference>
<comment type="subcellular location">
    <subcellularLocation>
        <location evidence="1">Cell membrane</location>
        <topology evidence="1">Multi-pass membrane protein</topology>
    </subcellularLocation>
</comment>
<evidence type="ECO:0000256" key="4">
    <source>
        <dbReference type="ARBA" id="ARBA00022475"/>
    </source>
</evidence>
<dbReference type="Proteomes" id="UP000069241">
    <property type="component" value="Chromosome"/>
</dbReference>
<organism evidence="9 10">
    <name type="scientific">Desulfovibrio fairfieldensis</name>
    <dbReference type="NCBI Taxonomy" id="44742"/>
    <lineage>
        <taxon>Bacteria</taxon>
        <taxon>Pseudomonadati</taxon>
        <taxon>Thermodesulfobacteriota</taxon>
        <taxon>Desulfovibrionia</taxon>
        <taxon>Desulfovibrionales</taxon>
        <taxon>Desulfovibrionaceae</taxon>
        <taxon>Desulfovibrio</taxon>
    </lineage>
</organism>
<dbReference type="GO" id="GO:0005886">
    <property type="term" value="C:plasma membrane"/>
    <property type="evidence" value="ECO:0007669"/>
    <property type="project" value="UniProtKB-SubCell"/>
</dbReference>
<keyword evidence="4" id="KW-1003">Cell membrane</keyword>
<protein>
    <submittedName>
        <fullName evidence="9">Iron ABC transporter permease</fullName>
    </submittedName>
</protein>
<proteinExistence type="inferred from homology"/>
<keyword evidence="5 8" id="KW-0812">Transmembrane</keyword>
<keyword evidence="3" id="KW-0813">Transport</keyword>
<evidence type="ECO:0000313" key="9">
    <source>
        <dbReference type="EMBL" id="AMD90042.1"/>
    </source>
</evidence>
<evidence type="ECO:0000256" key="1">
    <source>
        <dbReference type="ARBA" id="ARBA00004651"/>
    </source>
</evidence>
<feature type="transmembrane region" description="Helical" evidence="8">
    <location>
        <begin position="60"/>
        <end position="80"/>
    </location>
</feature>
<feature type="transmembrane region" description="Helical" evidence="8">
    <location>
        <begin position="305"/>
        <end position="325"/>
    </location>
</feature>
<keyword evidence="7 8" id="KW-0472">Membrane</keyword>
<dbReference type="PANTHER" id="PTHR30472">
    <property type="entry name" value="FERRIC ENTEROBACTIN TRANSPORT SYSTEM PERMEASE PROTEIN"/>
    <property type="match status" value="1"/>
</dbReference>
<dbReference type="SUPFAM" id="SSF81345">
    <property type="entry name" value="ABC transporter involved in vitamin B12 uptake, BtuC"/>
    <property type="match status" value="1"/>
</dbReference>
<dbReference type="FunFam" id="1.10.3470.10:FF:000001">
    <property type="entry name" value="Vitamin B12 ABC transporter permease BtuC"/>
    <property type="match status" value="1"/>
</dbReference>
<dbReference type="InterPro" id="IPR037294">
    <property type="entry name" value="ABC_BtuC-like"/>
</dbReference>
<dbReference type="GO" id="GO:0033214">
    <property type="term" value="P:siderophore-iron import into cell"/>
    <property type="evidence" value="ECO:0007669"/>
    <property type="project" value="TreeGrafter"/>
</dbReference>
<keyword evidence="10" id="KW-1185">Reference proteome</keyword>
<evidence type="ECO:0000313" key="10">
    <source>
        <dbReference type="Proteomes" id="UP000069241"/>
    </source>
</evidence>
<feature type="transmembrane region" description="Helical" evidence="8">
    <location>
        <begin position="119"/>
        <end position="139"/>
    </location>
</feature>
<evidence type="ECO:0000256" key="6">
    <source>
        <dbReference type="ARBA" id="ARBA00022989"/>
    </source>
</evidence>
<feature type="transmembrane region" description="Helical" evidence="8">
    <location>
        <begin position="275"/>
        <end position="293"/>
    </location>
</feature>
<keyword evidence="6 8" id="KW-1133">Transmembrane helix</keyword>
<dbReference type="InterPro" id="IPR000522">
    <property type="entry name" value="ABC_transptr_permease_BtuC"/>
</dbReference>
<name>A0A0X8JK28_9BACT</name>
<feature type="transmembrane region" description="Helical" evidence="8">
    <location>
        <begin position="146"/>
        <end position="168"/>
    </location>
</feature>
<evidence type="ECO:0000256" key="3">
    <source>
        <dbReference type="ARBA" id="ARBA00022448"/>
    </source>
</evidence>
<feature type="transmembrane region" description="Helical" evidence="8">
    <location>
        <begin position="92"/>
        <end position="113"/>
    </location>
</feature>
<accession>A0A0X8JK28</accession>
<gene>
    <name evidence="9" type="ORF">AXF13_07875</name>
</gene>
<dbReference type="AlphaFoldDB" id="A0A0X8JK28"/>
<dbReference type="RefSeq" id="WP_062252364.1">
    <property type="nucleotide sequence ID" value="NZ_CP014229.1"/>
</dbReference>
<feature type="transmembrane region" description="Helical" evidence="8">
    <location>
        <begin position="15"/>
        <end position="40"/>
    </location>
</feature>